<dbReference type="Proteomes" id="UP001172457">
    <property type="component" value="Chromosome 6"/>
</dbReference>
<dbReference type="EMBL" id="JARYMX010000006">
    <property type="protein sequence ID" value="KAJ9544429.1"/>
    <property type="molecule type" value="Genomic_DNA"/>
</dbReference>
<feature type="region of interest" description="Disordered" evidence="1">
    <location>
        <begin position="477"/>
        <end position="528"/>
    </location>
</feature>
<sequence length="574" mass="65043">MYFVKTEFQLADLFTNALDEKRSNFLMEKIGITWYLGKRYASTDSDAAHFGNNPDDQNRFEKVVLVKKPNNYYLALSSNGFPSYTYTQLEILQNHPLTYALTTTKEVPETYLTQTMAKHHRLCISSQALHLLVRETYAATPADDELMEFLKFHSDTPDPKKPLKKRNDFRRKGLPPSGTLILDHELLPNYQSRESRSDVKCHAVHCMWNLLHPENRLCLSNLRRHIRSEKAQIKAQRKRKEEMAYPNLILQRFFGLVFANVFTEKLPTQKLNIAKVFTMKEFKPTIHADGYRSPRPRPLSKKMLKFLSNTDRAEYKHGFRKRKPVPETPLRIGVLLGGRVEHERNEGVREVAEVAGSQSHIACSEEKEKKNLKAKSPEVIPEVVTEEVADNVIEPPVQNKKKRELRKAVTTEAETIRVVNVTGMTKSQEDAVVNMKEIPEALLEKPGPLFASLRWSVLDENIDIGLGTEVIISEDEDEPELKGFGPAANEAGLGVEGENVEEKDANGTPPNPTPSATHISSNPVLKDEAIEERVHTLSPIQTNLPEDTSLSSVKLISWEPSLSPSSSQQDFGFI</sequence>
<evidence type="ECO:0000256" key="1">
    <source>
        <dbReference type="SAM" id="MobiDB-lite"/>
    </source>
</evidence>
<evidence type="ECO:0000313" key="3">
    <source>
        <dbReference type="Proteomes" id="UP001172457"/>
    </source>
</evidence>
<gene>
    <name evidence="2" type="ORF">OSB04_024136</name>
</gene>
<reference evidence="2" key="1">
    <citation type="submission" date="2023-03" db="EMBL/GenBank/DDBJ databases">
        <title>Chromosome-scale reference genome and RAD-based genetic map of yellow starthistle (Centaurea solstitialis) reveal putative structural variation and QTLs associated with invader traits.</title>
        <authorList>
            <person name="Reatini B."/>
            <person name="Cang F.A."/>
            <person name="Jiang Q."/>
            <person name="Mckibben M.T.W."/>
            <person name="Barker M.S."/>
            <person name="Rieseberg L.H."/>
            <person name="Dlugosch K.M."/>
        </authorList>
    </citation>
    <scope>NUCLEOTIDE SEQUENCE</scope>
    <source>
        <strain evidence="2">CAN-66</strain>
        <tissue evidence="2">Leaf</tissue>
    </source>
</reference>
<feature type="compositionally biased region" description="Polar residues" evidence="1">
    <location>
        <begin position="514"/>
        <end position="523"/>
    </location>
</feature>
<name>A0AA38WBS3_9ASTR</name>
<comment type="caution">
    <text evidence="2">The sequence shown here is derived from an EMBL/GenBank/DDBJ whole genome shotgun (WGS) entry which is preliminary data.</text>
</comment>
<organism evidence="2 3">
    <name type="scientific">Centaurea solstitialis</name>
    <name type="common">yellow star-thistle</name>
    <dbReference type="NCBI Taxonomy" id="347529"/>
    <lineage>
        <taxon>Eukaryota</taxon>
        <taxon>Viridiplantae</taxon>
        <taxon>Streptophyta</taxon>
        <taxon>Embryophyta</taxon>
        <taxon>Tracheophyta</taxon>
        <taxon>Spermatophyta</taxon>
        <taxon>Magnoliopsida</taxon>
        <taxon>eudicotyledons</taxon>
        <taxon>Gunneridae</taxon>
        <taxon>Pentapetalae</taxon>
        <taxon>asterids</taxon>
        <taxon>campanulids</taxon>
        <taxon>Asterales</taxon>
        <taxon>Asteraceae</taxon>
        <taxon>Carduoideae</taxon>
        <taxon>Cardueae</taxon>
        <taxon>Centaureinae</taxon>
        <taxon>Centaurea</taxon>
    </lineage>
</organism>
<proteinExistence type="predicted"/>
<keyword evidence="3" id="KW-1185">Reference proteome</keyword>
<protein>
    <submittedName>
        <fullName evidence="2">Uncharacterized protein</fullName>
    </submittedName>
</protein>
<evidence type="ECO:0000313" key="2">
    <source>
        <dbReference type="EMBL" id="KAJ9544429.1"/>
    </source>
</evidence>
<accession>A0AA38WBS3</accession>
<dbReference type="AlphaFoldDB" id="A0AA38WBS3"/>
<feature type="compositionally biased region" description="Basic residues" evidence="1">
    <location>
        <begin position="162"/>
        <end position="173"/>
    </location>
</feature>
<feature type="region of interest" description="Disordered" evidence="1">
    <location>
        <begin position="157"/>
        <end position="176"/>
    </location>
</feature>